<dbReference type="VEuPathDB" id="PlasmoDB:PRELSG_1140200"/>
<dbReference type="OMA" id="IKMKCKI"/>
<feature type="coiled-coil region" evidence="1">
    <location>
        <begin position="647"/>
        <end position="716"/>
    </location>
</feature>
<feature type="compositionally biased region" description="Basic and acidic residues" evidence="2">
    <location>
        <begin position="607"/>
        <end position="619"/>
    </location>
</feature>
<dbReference type="GeneID" id="39737180"/>
<dbReference type="KEGG" id="prel:PRELSG_1140200"/>
<feature type="coiled-coil region" evidence="1">
    <location>
        <begin position="427"/>
        <end position="492"/>
    </location>
</feature>
<evidence type="ECO:0000256" key="2">
    <source>
        <dbReference type="SAM" id="MobiDB-lite"/>
    </source>
</evidence>
<feature type="signal peptide" evidence="3">
    <location>
        <begin position="1"/>
        <end position="18"/>
    </location>
</feature>
<dbReference type="AlphaFoldDB" id="A0A1J1H8T3"/>
<feature type="compositionally biased region" description="Polar residues" evidence="2">
    <location>
        <begin position="206"/>
        <end position="218"/>
    </location>
</feature>
<keyword evidence="3" id="KW-0732">Signal</keyword>
<dbReference type="EMBL" id="LN835306">
    <property type="protein sequence ID" value="CRH01053.1"/>
    <property type="molecule type" value="Genomic_DNA"/>
</dbReference>
<feature type="region of interest" description="Disordered" evidence="2">
    <location>
        <begin position="194"/>
        <end position="218"/>
    </location>
</feature>
<feature type="coiled-coil region" evidence="1">
    <location>
        <begin position="1147"/>
        <end position="1174"/>
    </location>
</feature>
<feature type="chain" id="PRO_5009618976" evidence="3">
    <location>
        <begin position="19"/>
        <end position="1191"/>
    </location>
</feature>
<dbReference type="OrthoDB" id="372713at2759"/>
<accession>A0A1J1H8T3</accession>
<evidence type="ECO:0000256" key="3">
    <source>
        <dbReference type="SAM" id="SignalP"/>
    </source>
</evidence>
<dbReference type="RefSeq" id="XP_028534054.1">
    <property type="nucleotide sequence ID" value="XM_028677691.1"/>
</dbReference>
<dbReference type="Proteomes" id="UP000220158">
    <property type="component" value="Chromosome 11"/>
</dbReference>
<evidence type="ECO:0000256" key="1">
    <source>
        <dbReference type="SAM" id="Coils"/>
    </source>
</evidence>
<feature type="region of interest" description="Disordered" evidence="2">
    <location>
        <begin position="589"/>
        <end position="619"/>
    </location>
</feature>
<sequence length="1191" mass="141924">MKSYLFVVFLILLKVCFCFIIKKNKIKVYKKHFIGGNSKRKKGIYCNRINLVKNEVNKGCVDENIKKNEENNYEEKSKKFLNAIKENDYNDLYLYHIFKKVKIIKKEKYIYNPTKYESIRSYIKRELKDCLDINTSSYIFKISEFYSKSIIDVSVYVNEIISILSFFTFNSTYNLQYNENKNISLNNANDNNYNNDDSLKDNNSYIKGNSRNQNKMENFNDSTKDIYKKEANDDSNNTIKNEINLHEELGNDESENKNFSNQSIEKSKNIFSNNGASNLYDEEKIKNLQENFNEEDENIFKKLNEAQSKTRINKLINRDEKYKSFCFYFFRLVDSISGLFCCLGKRRKREEIYSFLQNLKLIEKVKNYNINDISFSSDFMIYIIRLTKYKDINFICSLKKLKTYKLEEIKKIFLNCLHDNILDISYLKNLEYEFIKKEQKKKEFANKIILNTEEFYKNLNNKNSKNISYDKLNELEENYNNLLNKYSKEKAMKTNLYYNENDLKNIITDILSKNVFIKKKKNNNKSKKGNLFSINIYEIEKERLYEILEKYNVKVNNINSLLNKMNNLLESYDININIQLKLNNNTIQEQNDKHDNRDYSKINNDVQEDKDNNLKQKENEKYRKEELLTSEVVDFSDISLSKIKDYVSYKKKEIENMKNATEKKENENENEEFILKYFDVTSKQDSLVFEFNKSFLNEQESLTKNYNFNYEKLNQEILVGSEETKEINNNFSYNCQDVENLLDKNINENSVESFDENLVKNSDENSVDNFDNLVKNFDENLVENFDENSVENFDENLVKNSDENSVDNFDDNLVKNSDENLVENFDDNLVKNSDENLVENFDDRSVKNFDENSVDNFDENLVKNVDDNLVKNSNENSVENFDENLVENFYENLVDNSDENLDMNLHGLNKDDDEDLDKSCKNGKKSKSKINKGNSEIEKLKLYFNRKEEKTCKYNFENIFADSFEKKMEILLFILKNESKKKVIVCIDEEERNLVKIKCKIEKLEYDHMLSASKNVKHFLNKEKSYNNSCFIYMNEIENTLELRKIVSNLSEKNDNNEISFYHFADNIQKAAVFKKLFYSITNNEDNYLFYLKAKDNKKKKVDNKVLFSNKNSVNNKKTKDDIYFPYNKRIKKKKLSKSEEKWISFRRRTLKKIDEMKKKAELIKKKKAEKRDMKIKKIVAKLKSKKRILK</sequence>
<evidence type="ECO:0000313" key="5">
    <source>
        <dbReference type="Proteomes" id="UP000220158"/>
    </source>
</evidence>
<evidence type="ECO:0000313" key="4">
    <source>
        <dbReference type="EMBL" id="CRH01053.1"/>
    </source>
</evidence>
<keyword evidence="1" id="KW-0175">Coiled coil</keyword>
<keyword evidence="5" id="KW-1185">Reference proteome</keyword>
<feature type="compositionally biased region" description="Low complexity" evidence="2">
    <location>
        <begin position="194"/>
        <end position="205"/>
    </location>
</feature>
<protein>
    <submittedName>
        <fullName evidence="4">Uncharacterized protein</fullName>
    </submittedName>
</protein>
<proteinExistence type="predicted"/>
<name>A0A1J1H8T3_PLARL</name>
<feature type="compositionally biased region" description="Basic and acidic residues" evidence="2">
    <location>
        <begin position="590"/>
        <end position="600"/>
    </location>
</feature>
<gene>
    <name evidence="4" type="ORF">PRELSG_1140200</name>
</gene>
<reference evidence="4 5" key="1">
    <citation type="submission" date="2015-04" db="EMBL/GenBank/DDBJ databases">
        <authorList>
            <consortium name="Pathogen Informatics"/>
        </authorList>
    </citation>
    <scope>NUCLEOTIDE SEQUENCE [LARGE SCALE GENOMIC DNA]</scope>
    <source>
        <strain evidence="4 5">SGS1</strain>
    </source>
</reference>
<organism evidence="4 5">
    <name type="scientific">Plasmodium relictum</name>
    <dbReference type="NCBI Taxonomy" id="85471"/>
    <lineage>
        <taxon>Eukaryota</taxon>
        <taxon>Sar</taxon>
        <taxon>Alveolata</taxon>
        <taxon>Apicomplexa</taxon>
        <taxon>Aconoidasida</taxon>
        <taxon>Haemosporida</taxon>
        <taxon>Plasmodiidae</taxon>
        <taxon>Plasmodium</taxon>
        <taxon>Plasmodium (Haemamoeba)</taxon>
    </lineage>
</organism>